<proteinExistence type="predicted"/>
<comment type="caution">
    <text evidence="2">The sequence shown here is derived from an EMBL/GenBank/DDBJ whole genome shotgun (WGS) entry which is preliminary data.</text>
</comment>
<dbReference type="Proteomes" id="UP000580250">
    <property type="component" value="Unassembled WGS sequence"/>
</dbReference>
<feature type="signal peptide" evidence="1">
    <location>
        <begin position="1"/>
        <end position="22"/>
    </location>
</feature>
<dbReference type="AlphaFoldDB" id="A0A6V7W163"/>
<sequence length="307" mass="36163">MIIRSLLIIFLLFKLFVDSNEGISQADGKPLAVHLSLARQTEIQKKEKEIKILKNSKINFNLLIKKIKVVLRKMNEFVKTNIKPQNLPLKVEMEMEKILVDQTKIELVNTLIKEMKKELRTKGVENILEKIGELICDTKELEHIGKQIENNKTIKRETKNFLLKNYNFHSYTVNTFFTKIKIILLILKQLNELKNLDIVVEMNKKNIENFVWNEVISGIDEKHGNGFKVLKEKDEWKILNKKYRKMSELLQLNYFANLFYKLIEWIVSTLSLDIKGILKENEKPKTKEIKSLRSFMKQNSDLNKGNM</sequence>
<evidence type="ECO:0000256" key="1">
    <source>
        <dbReference type="SAM" id="SignalP"/>
    </source>
</evidence>
<name>A0A6V7W163_MELEN</name>
<reference evidence="2 3" key="1">
    <citation type="submission" date="2020-08" db="EMBL/GenBank/DDBJ databases">
        <authorList>
            <person name="Koutsovoulos G."/>
            <person name="Danchin GJ E."/>
        </authorList>
    </citation>
    <scope>NUCLEOTIDE SEQUENCE [LARGE SCALE GENOMIC DNA]</scope>
</reference>
<feature type="chain" id="PRO_5027885518" evidence="1">
    <location>
        <begin position="23"/>
        <end position="307"/>
    </location>
</feature>
<evidence type="ECO:0000313" key="3">
    <source>
        <dbReference type="Proteomes" id="UP000580250"/>
    </source>
</evidence>
<protein>
    <submittedName>
        <fullName evidence="2">Uncharacterized protein</fullName>
    </submittedName>
</protein>
<gene>
    <name evidence="2" type="ORF">MENT_LOCUS33036</name>
</gene>
<keyword evidence="1" id="KW-0732">Signal</keyword>
<evidence type="ECO:0000313" key="2">
    <source>
        <dbReference type="EMBL" id="CAD2180926.1"/>
    </source>
</evidence>
<accession>A0A6V7W163</accession>
<dbReference type="EMBL" id="CAJEWN010000384">
    <property type="protein sequence ID" value="CAD2180926.1"/>
    <property type="molecule type" value="Genomic_DNA"/>
</dbReference>
<organism evidence="2 3">
    <name type="scientific">Meloidogyne enterolobii</name>
    <name type="common">Root-knot nematode worm</name>
    <name type="synonym">Meloidogyne mayaguensis</name>
    <dbReference type="NCBI Taxonomy" id="390850"/>
    <lineage>
        <taxon>Eukaryota</taxon>
        <taxon>Metazoa</taxon>
        <taxon>Ecdysozoa</taxon>
        <taxon>Nematoda</taxon>
        <taxon>Chromadorea</taxon>
        <taxon>Rhabditida</taxon>
        <taxon>Tylenchina</taxon>
        <taxon>Tylenchomorpha</taxon>
        <taxon>Tylenchoidea</taxon>
        <taxon>Meloidogynidae</taxon>
        <taxon>Meloidogyninae</taxon>
        <taxon>Meloidogyne</taxon>
    </lineage>
</organism>